<dbReference type="CDD" id="cd00118">
    <property type="entry name" value="LysM"/>
    <property type="match status" value="1"/>
</dbReference>
<dbReference type="GO" id="GO:0008933">
    <property type="term" value="F:peptidoglycan lytic transglycosylase activity"/>
    <property type="evidence" value="ECO:0007669"/>
    <property type="project" value="InterPro"/>
</dbReference>
<gene>
    <name evidence="5" type="ORF">CAY53_07470</name>
</gene>
<sequence>MMTARILARGGLYLALRCLLGLAPVALLSTPAAAEQFPLYSGIRPNVAFWENIYSRYTTRQAVLHDSHDLSLVYGVVELVDPDLPLGTRFNEQRIKAAKMRLALLFDRLAAGQGPRTETERRIARMFAGRPLSSYRQAKERLRVQTGQKDRFYAGLVRSGRYLPYIRKVLAAEHLPLELAYLPHVESSFNPKAGSKAGAYGLWQFTQGTGRRYMIINALVDERFDPYQSTHAAAKLLKANYETLGNWPLAITAYNYGSAGMLRALSAHGSYEAIFQDYAEGRFKFAARNFYSEFLAAVRVARRLEPSVVMEKAQAVQSYRLKKEVPLTRLCQQHRLDQASFLHLNPALQSPVLSGRRNVPVNYLVHVPGRAGSEAARKGTAKPQPRFTGHSAPPVRQYSAARPVIYDYYRHTVAQGDTLSGIARHFGTSTESILRANHKGPGNPVRVGERIMVPVKRRP</sequence>
<dbReference type="PROSITE" id="PS00922">
    <property type="entry name" value="TRANSGLYCOSYLASE"/>
    <property type="match status" value="1"/>
</dbReference>
<dbReference type="RefSeq" id="WP_104936593.1">
    <property type="nucleotide sequence ID" value="NZ_CP021255.1"/>
</dbReference>
<evidence type="ECO:0000313" key="5">
    <source>
        <dbReference type="EMBL" id="AVD71326.1"/>
    </source>
</evidence>
<comment type="similarity">
    <text evidence="1">Belongs to the transglycosylase Slt family.</text>
</comment>
<dbReference type="Gene3D" id="1.10.530.10">
    <property type="match status" value="1"/>
</dbReference>
<dbReference type="Pfam" id="PF01464">
    <property type="entry name" value="SLT"/>
    <property type="match status" value="1"/>
</dbReference>
<keyword evidence="3" id="KW-0732">Signal</keyword>
<dbReference type="PANTHER" id="PTHR37423">
    <property type="entry name" value="SOLUBLE LYTIC MUREIN TRANSGLYCOSYLASE-RELATED"/>
    <property type="match status" value="1"/>
</dbReference>
<protein>
    <recommendedName>
        <fullName evidence="4">LysM domain-containing protein</fullName>
    </recommendedName>
</protein>
<dbReference type="GO" id="GO:0000270">
    <property type="term" value="P:peptidoglycan metabolic process"/>
    <property type="evidence" value="ECO:0007669"/>
    <property type="project" value="InterPro"/>
</dbReference>
<dbReference type="Gene3D" id="3.10.350.10">
    <property type="entry name" value="LysM domain"/>
    <property type="match status" value="1"/>
</dbReference>
<evidence type="ECO:0000256" key="3">
    <source>
        <dbReference type="SAM" id="SignalP"/>
    </source>
</evidence>
<feature type="signal peptide" evidence="3">
    <location>
        <begin position="1"/>
        <end position="34"/>
    </location>
</feature>
<dbReference type="OrthoDB" id="9815002at2"/>
<dbReference type="SMART" id="SM00257">
    <property type="entry name" value="LysM"/>
    <property type="match status" value="1"/>
</dbReference>
<dbReference type="KEGG" id="deo:CAY53_07470"/>
<evidence type="ECO:0000256" key="2">
    <source>
        <dbReference type="SAM" id="MobiDB-lite"/>
    </source>
</evidence>
<accession>A0A2L1GNV9</accession>
<dbReference type="InterPro" id="IPR023346">
    <property type="entry name" value="Lysozyme-like_dom_sf"/>
</dbReference>
<dbReference type="SUPFAM" id="SSF54106">
    <property type="entry name" value="LysM domain"/>
    <property type="match status" value="1"/>
</dbReference>
<feature type="region of interest" description="Disordered" evidence="2">
    <location>
        <begin position="372"/>
        <end position="394"/>
    </location>
</feature>
<dbReference type="Proteomes" id="UP000239867">
    <property type="component" value="Chromosome"/>
</dbReference>
<dbReference type="PROSITE" id="PS51782">
    <property type="entry name" value="LYSM"/>
    <property type="match status" value="1"/>
</dbReference>
<dbReference type="EMBL" id="CP021255">
    <property type="protein sequence ID" value="AVD71326.1"/>
    <property type="molecule type" value="Genomic_DNA"/>
</dbReference>
<dbReference type="PANTHER" id="PTHR37423:SF2">
    <property type="entry name" value="MEMBRANE-BOUND LYTIC MUREIN TRANSGLYCOSYLASE C"/>
    <property type="match status" value="1"/>
</dbReference>
<organism evidence="5 6">
    <name type="scientific">Desulfobulbus oralis</name>
    <dbReference type="NCBI Taxonomy" id="1986146"/>
    <lineage>
        <taxon>Bacteria</taxon>
        <taxon>Pseudomonadati</taxon>
        <taxon>Thermodesulfobacteriota</taxon>
        <taxon>Desulfobulbia</taxon>
        <taxon>Desulfobulbales</taxon>
        <taxon>Desulfobulbaceae</taxon>
        <taxon>Desulfobulbus</taxon>
    </lineage>
</organism>
<dbReference type="InterPro" id="IPR018392">
    <property type="entry name" value="LysM"/>
</dbReference>
<dbReference type="GO" id="GO:0016020">
    <property type="term" value="C:membrane"/>
    <property type="evidence" value="ECO:0007669"/>
    <property type="project" value="InterPro"/>
</dbReference>
<evidence type="ECO:0000259" key="4">
    <source>
        <dbReference type="PROSITE" id="PS51782"/>
    </source>
</evidence>
<dbReference type="CDD" id="cd16894">
    <property type="entry name" value="MltD-like"/>
    <property type="match status" value="1"/>
</dbReference>
<name>A0A2L1GNV9_9BACT</name>
<reference evidence="5 6" key="1">
    <citation type="journal article" date="2018" name="MBio">
        <title>Insights into the evolution of host association through the isolation and characterization of a novel human periodontal pathobiont, Desulfobulbus oralis.</title>
        <authorList>
            <person name="Cross K.L."/>
            <person name="Chirania P."/>
            <person name="Xiong W."/>
            <person name="Beall C.J."/>
            <person name="Elkins J.G."/>
            <person name="Giannone R.J."/>
            <person name="Griffen A.L."/>
            <person name="Guss A.M."/>
            <person name="Hettich R.L."/>
            <person name="Joshi S.S."/>
            <person name="Mokrzan E.M."/>
            <person name="Martin R.K."/>
            <person name="Zhulin I.B."/>
            <person name="Leys E.J."/>
            <person name="Podar M."/>
        </authorList>
    </citation>
    <scope>NUCLEOTIDE SEQUENCE [LARGE SCALE GENOMIC DNA]</scope>
    <source>
        <strain evidence="5 6">ORNL</strain>
    </source>
</reference>
<dbReference type="InterPro" id="IPR000189">
    <property type="entry name" value="Transglyc_AS"/>
</dbReference>
<dbReference type="InterPro" id="IPR036779">
    <property type="entry name" value="LysM_dom_sf"/>
</dbReference>
<evidence type="ECO:0000256" key="1">
    <source>
        <dbReference type="ARBA" id="ARBA00007734"/>
    </source>
</evidence>
<feature type="domain" description="LysM" evidence="4">
    <location>
        <begin position="409"/>
        <end position="453"/>
    </location>
</feature>
<dbReference type="InterPro" id="IPR008258">
    <property type="entry name" value="Transglycosylase_SLT_dom_1"/>
</dbReference>
<feature type="chain" id="PRO_5014772538" description="LysM domain-containing protein" evidence="3">
    <location>
        <begin position="35"/>
        <end position="459"/>
    </location>
</feature>
<proteinExistence type="inferred from homology"/>
<dbReference type="AlphaFoldDB" id="A0A2L1GNV9"/>
<evidence type="ECO:0000313" key="6">
    <source>
        <dbReference type="Proteomes" id="UP000239867"/>
    </source>
</evidence>
<dbReference type="SUPFAM" id="SSF53955">
    <property type="entry name" value="Lysozyme-like"/>
    <property type="match status" value="1"/>
</dbReference>
<keyword evidence="6" id="KW-1185">Reference proteome</keyword>
<dbReference type="Pfam" id="PF01476">
    <property type="entry name" value="LysM"/>
    <property type="match status" value="1"/>
</dbReference>